<evidence type="ECO:0000313" key="1">
    <source>
        <dbReference type="EMBL" id="PVD34950.1"/>
    </source>
</evidence>
<reference evidence="1 2" key="1">
    <citation type="submission" date="2018-04" db="EMBL/GenBank/DDBJ databases">
        <title>The genome of golden apple snail Pomacea canaliculata provides insight into stress tolerance and invasive adaptation.</title>
        <authorList>
            <person name="Liu C."/>
            <person name="Liu B."/>
            <person name="Ren Y."/>
            <person name="Zhang Y."/>
            <person name="Wang H."/>
            <person name="Li S."/>
            <person name="Jiang F."/>
            <person name="Yin L."/>
            <person name="Zhang G."/>
            <person name="Qian W."/>
            <person name="Fan W."/>
        </authorList>
    </citation>
    <scope>NUCLEOTIDE SEQUENCE [LARGE SCALE GENOMIC DNA]</scope>
    <source>
        <strain evidence="1">SZHN2017</strain>
        <tissue evidence="1">Muscle</tissue>
    </source>
</reference>
<evidence type="ECO:0000313" key="2">
    <source>
        <dbReference type="Proteomes" id="UP000245119"/>
    </source>
</evidence>
<dbReference type="Proteomes" id="UP000245119">
    <property type="component" value="Linkage Group LG3"/>
</dbReference>
<comment type="caution">
    <text evidence="1">The sequence shown here is derived from an EMBL/GenBank/DDBJ whole genome shotgun (WGS) entry which is preliminary data.</text>
</comment>
<gene>
    <name evidence="1" type="ORF">C0Q70_06231</name>
</gene>
<dbReference type="EMBL" id="PZQS01000003">
    <property type="protein sequence ID" value="PVD34950.1"/>
    <property type="molecule type" value="Genomic_DNA"/>
</dbReference>
<dbReference type="AlphaFoldDB" id="A0A2T7PNF0"/>
<proteinExistence type="predicted"/>
<organism evidence="1 2">
    <name type="scientific">Pomacea canaliculata</name>
    <name type="common">Golden apple snail</name>
    <dbReference type="NCBI Taxonomy" id="400727"/>
    <lineage>
        <taxon>Eukaryota</taxon>
        <taxon>Metazoa</taxon>
        <taxon>Spiralia</taxon>
        <taxon>Lophotrochozoa</taxon>
        <taxon>Mollusca</taxon>
        <taxon>Gastropoda</taxon>
        <taxon>Caenogastropoda</taxon>
        <taxon>Architaenioglossa</taxon>
        <taxon>Ampullarioidea</taxon>
        <taxon>Ampullariidae</taxon>
        <taxon>Pomacea</taxon>
    </lineage>
</organism>
<sequence length="76" mass="8318">MQHQVINVPEIELSTYGGCSRTTAKVPGRRLPWIIRGLILELTSGSDISEVESEECDIGVFNDVDDDRSSVTPPST</sequence>
<keyword evidence="2" id="KW-1185">Reference proteome</keyword>
<name>A0A2T7PNF0_POMCA</name>
<accession>A0A2T7PNF0</accession>
<protein>
    <submittedName>
        <fullName evidence="1">Uncharacterized protein</fullName>
    </submittedName>
</protein>